<keyword evidence="7" id="KW-1185">Reference proteome</keyword>
<dbReference type="Pfam" id="PF06423">
    <property type="entry name" value="GWT1"/>
    <property type="match status" value="1"/>
</dbReference>
<protein>
    <submittedName>
        <fullName evidence="6">GPI-anchored wall transfer protein</fullName>
    </submittedName>
</protein>
<keyword evidence="2 5" id="KW-0812">Transmembrane</keyword>
<dbReference type="Proteomes" id="UP000436088">
    <property type="component" value="Unassembled WGS sequence"/>
</dbReference>
<dbReference type="AlphaFoldDB" id="A0A6A2ZDZ5"/>
<proteinExistence type="predicted"/>
<dbReference type="PANTHER" id="PTHR20661:SF0">
    <property type="entry name" value="PHOSPHATIDYLINOSITOL-GLYCAN BIOSYNTHESIS CLASS W PROTEIN"/>
    <property type="match status" value="1"/>
</dbReference>
<dbReference type="EMBL" id="VEPZ02001156">
    <property type="protein sequence ID" value="KAE8690254.1"/>
    <property type="molecule type" value="Genomic_DNA"/>
</dbReference>
<dbReference type="GO" id="GO:0032216">
    <property type="term" value="F:glucosaminyl-phosphatidylinositol O-acyltransferase activity"/>
    <property type="evidence" value="ECO:0007669"/>
    <property type="project" value="TreeGrafter"/>
</dbReference>
<dbReference type="GO" id="GO:0016020">
    <property type="term" value="C:membrane"/>
    <property type="evidence" value="ECO:0007669"/>
    <property type="project" value="UniProtKB-SubCell"/>
</dbReference>
<sequence>MDSFPRSLNPNKHLREQFVSNLPGSSMLEVFALLNSVALLVLLRFTFCSQAVNDVSRNLKSYLASLALDYVFVVLPSLLIFTVLAEWLYECTIGLFVLLIFSNVVKRTYCLPYLEGPNVVRASISSYRIVTMLVTVLCILAVDFGIYPREFAKTETYGTGLMDLGVGSFVIMNALTSRQARNISSSMSRWKAAFRSTTPLLLLGFARLVSTLVLDYQGYGYHKQKQGGNS</sequence>
<organism evidence="6 7">
    <name type="scientific">Hibiscus syriacus</name>
    <name type="common">Rose of Sharon</name>
    <dbReference type="NCBI Taxonomy" id="106335"/>
    <lineage>
        <taxon>Eukaryota</taxon>
        <taxon>Viridiplantae</taxon>
        <taxon>Streptophyta</taxon>
        <taxon>Embryophyta</taxon>
        <taxon>Tracheophyta</taxon>
        <taxon>Spermatophyta</taxon>
        <taxon>Magnoliopsida</taxon>
        <taxon>eudicotyledons</taxon>
        <taxon>Gunneridae</taxon>
        <taxon>Pentapetalae</taxon>
        <taxon>rosids</taxon>
        <taxon>malvids</taxon>
        <taxon>Malvales</taxon>
        <taxon>Malvaceae</taxon>
        <taxon>Malvoideae</taxon>
        <taxon>Hibiscus</taxon>
    </lineage>
</organism>
<evidence type="ECO:0000313" key="6">
    <source>
        <dbReference type="EMBL" id="KAE8690254.1"/>
    </source>
</evidence>
<evidence type="ECO:0000256" key="1">
    <source>
        <dbReference type="ARBA" id="ARBA00004141"/>
    </source>
</evidence>
<dbReference type="GO" id="GO:0006506">
    <property type="term" value="P:GPI anchor biosynthetic process"/>
    <property type="evidence" value="ECO:0007669"/>
    <property type="project" value="InterPro"/>
</dbReference>
<feature type="transmembrane region" description="Helical" evidence="5">
    <location>
        <begin position="30"/>
        <end position="47"/>
    </location>
</feature>
<evidence type="ECO:0000256" key="4">
    <source>
        <dbReference type="ARBA" id="ARBA00023136"/>
    </source>
</evidence>
<comment type="caution">
    <text evidence="6">The sequence shown here is derived from an EMBL/GenBank/DDBJ whole genome shotgun (WGS) entry which is preliminary data.</text>
</comment>
<evidence type="ECO:0000256" key="2">
    <source>
        <dbReference type="ARBA" id="ARBA00022692"/>
    </source>
</evidence>
<dbReference type="GO" id="GO:0072659">
    <property type="term" value="P:protein localization to plasma membrane"/>
    <property type="evidence" value="ECO:0007669"/>
    <property type="project" value="TreeGrafter"/>
</dbReference>
<dbReference type="PANTHER" id="PTHR20661">
    <property type="entry name" value="PHOSPHATIDYLINOSITOL-GLYCAN BIOSYNTHESIS CLASS W PROTEIN"/>
    <property type="match status" value="1"/>
</dbReference>
<keyword evidence="3 5" id="KW-1133">Transmembrane helix</keyword>
<evidence type="ECO:0000313" key="7">
    <source>
        <dbReference type="Proteomes" id="UP000436088"/>
    </source>
</evidence>
<name>A0A6A2ZDZ5_HIBSY</name>
<feature type="transmembrane region" description="Helical" evidence="5">
    <location>
        <begin position="159"/>
        <end position="176"/>
    </location>
</feature>
<feature type="transmembrane region" description="Helical" evidence="5">
    <location>
        <begin position="197"/>
        <end position="214"/>
    </location>
</feature>
<feature type="transmembrane region" description="Helical" evidence="5">
    <location>
        <begin position="87"/>
        <end position="105"/>
    </location>
</feature>
<accession>A0A6A2ZDZ5</accession>
<feature type="transmembrane region" description="Helical" evidence="5">
    <location>
        <begin position="126"/>
        <end position="147"/>
    </location>
</feature>
<reference evidence="6" key="1">
    <citation type="submission" date="2019-09" db="EMBL/GenBank/DDBJ databases">
        <title>Draft genome information of white flower Hibiscus syriacus.</title>
        <authorList>
            <person name="Kim Y.-M."/>
        </authorList>
    </citation>
    <scope>NUCLEOTIDE SEQUENCE [LARGE SCALE GENOMIC DNA]</scope>
    <source>
        <strain evidence="6">YM2019G1</strain>
    </source>
</reference>
<gene>
    <name evidence="6" type="ORF">F3Y22_tig00110904pilonHSYRG00150</name>
</gene>
<comment type="subcellular location">
    <subcellularLocation>
        <location evidence="1">Membrane</location>
        <topology evidence="1">Multi-pass membrane protein</topology>
    </subcellularLocation>
</comment>
<dbReference type="GO" id="GO:0005783">
    <property type="term" value="C:endoplasmic reticulum"/>
    <property type="evidence" value="ECO:0007669"/>
    <property type="project" value="TreeGrafter"/>
</dbReference>
<feature type="transmembrane region" description="Helical" evidence="5">
    <location>
        <begin position="59"/>
        <end position="81"/>
    </location>
</feature>
<evidence type="ECO:0000256" key="3">
    <source>
        <dbReference type="ARBA" id="ARBA00022989"/>
    </source>
</evidence>
<dbReference type="InterPro" id="IPR009447">
    <property type="entry name" value="PIGW/GWT1"/>
</dbReference>
<evidence type="ECO:0000256" key="5">
    <source>
        <dbReference type="SAM" id="Phobius"/>
    </source>
</evidence>
<keyword evidence="4 5" id="KW-0472">Membrane</keyword>